<dbReference type="SMART" id="SM01100">
    <property type="entry name" value="CRAL_TRIO_N"/>
    <property type="match status" value="1"/>
</dbReference>
<dbReference type="InterPro" id="IPR036865">
    <property type="entry name" value="CRAL-TRIO_dom_sf"/>
</dbReference>
<dbReference type="SUPFAM" id="SSF46938">
    <property type="entry name" value="CRAL/TRIO N-terminal domain"/>
    <property type="match status" value="1"/>
</dbReference>
<dbReference type="InterPro" id="IPR009038">
    <property type="entry name" value="GOLD_dom"/>
</dbReference>
<dbReference type="SMART" id="SM00516">
    <property type="entry name" value="SEC14"/>
    <property type="match status" value="1"/>
</dbReference>
<feature type="domain" description="GOLD" evidence="2">
    <location>
        <begin position="283"/>
        <end position="384"/>
    </location>
</feature>
<protein>
    <submittedName>
        <fullName evidence="3">SEC14-like protein 2</fullName>
    </submittedName>
</protein>
<evidence type="ECO:0000259" key="1">
    <source>
        <dbReference type="PROSITE" id="PS50191"/>
    </source>
</evidence>
<comment type="caution">
    <text evidence="3">The sequence shown here is derived from an EMBL/GenBank/DDBJ whole genome shotgun (WGS) entry which is preliminary data.</text>
</comment>
<dbReference type="PANTHER" id="PTHR23324">
    <property type="entry name" value="SEC14 RELATED PROTEIN"/>
    <property type="match status" value="1"/>
</dbReference>
<evidence type="ECO:0000313" key="4">
    <source>
        <dbReference type="Proteomes" id="UP001174909"/>
    </source>
</evidence>
<dbReference type="PROSITE" id="PS50191">
    <property type="entry name" value="CRAL_TRIO"/>
    <property type="match status" value="1"/>
</dbReference>
<dbReference type="InterPro" id="IPR036598">
    <property type="entry name" value="GOLD_dom_sf"/>
</dbReference>
<dbReference type="SUPFAM" id="SSF101576">
    <property type="entry name" value="Supernatant protein factor (SPF), C-terminal domain"/>
    <property type="match status" value="1"/>
</dbReference>
<gene>
    <name evidence="3" type="ORF">GBAR_LOCUS23832</name>
</gene>
<feature type="domain" description="CRAL-TRIO" evidence="1">
    <location>
        <begin position="68"/>
        <end position="237"/>
    </location>
</feature>
<dbReference type="Pfam" id="PF00650">
    <property type="entry name" value="CRAL_TRIO"/>
    <property type="match status" value="1"/>
</dbReference>
<dbReference type="InterPro" id="IPR011074">
    <property type="entry name" value="CRAL/TRIO_N_dom"/>
</dbReference>
<dbReference type="SUPFAM" id="SSF52087">
    <property type="entry name" value="CRAL/TRIO domain"/>
    <property type="match status" value="1"/>
</dbReference>
<dbReference type="Proteomes" id="UP001174909">
    <property type="component" value="Unassembled WGS sequence"/>
</dbReference>
<dbReference type="InterPro" id="IPR001251">
    <property type="entry name" value="CRAL-TRIO_dom"/>
</dbReference>
<organism evidence="3 4">
    <name type="scientific">Geodia barretti</name>
    <name type="common">Barrett's horny sponge</name>
    <dbReference type="NCBI Taxonomy" id="519541"/>
    <lineage>
        <taxon>Eukaryota</taxon>
        <taxon>Metazoa</taxon>
        <taxon>Porifera</taxon>
        <taxon>Demospongiae</taxon>
        <taxon>Heteroscleromorpha</taxon>
        <taxon>Tetractinellida</taxon>
        <taxon>Astrophorina</taxon>
        <taxon>Geodiidae</taxon>
        <taxon>Geodia</taxon>
    </lineage>
</organism>
<proteinExistence type="predicted"/>
<name>A0AA35X9A4_GEOBA</name>
<dbReference type="PROSITE" id="PS50866">
    <property type="entry name" value="GOLD"/>
    <property type="match status" value="1"/>
</dbReference>
<evidence type="ECO:0000313" key="3">
    <source>
        <dbReference type="EMBL" id="CAI8042970.1"/>
    </source>
</evidence>
<sequence>MPFAGYSAPQLKSAVAGVEELVGKDDRYFLRWLRARKFDLAKAENMLRKHIETRKKYKLDTILTDYKPNEVLEKYFPGGAMGEDRGGHMVWYDNFNYDFKGLHYSVRLEEIFLCVLYRAELVLKLSKESTAKEELVTFVIDYEKLSLQRHYYWPGIQMIRKILSMNEANYPDVVKRAFLINLPALFPMGFNLIKQALSEETRTKIHLLGGDYKEVLQKYISPDQLPAAYGGTRCEPDPYCTKYVGIFRQSSCFEFDGKTDDWQVNPGGDIPENYYLVNVMETDKNEMERVTIGRGSTRLVPFDVAKPGTILKWEFMSTDHDIGYGWSHKQEEGEKEVVPLKRKKSHIIPESGAHICESPGEYVLKFDNSFSWVRSKEVFYSVKVIPPETESMLP</sequence>
<dbReference type="EMBL" id="CASHTH010003294">
    <property type="protein sequence ID" value="CAI8042970.1"/>
    <property type="molecule type" value="Genomic_DNA"/>
</dbReference>
<dbReference type="PRINTS" id="PR00180">
    <property type="entry name" value="CRETINALDHBP"/>
</dbReference>
<dbReference type="PANTHER" id="PTHR23324:SF83">
    <property type="entry name" value="SEC14-LIKE PROTEIN 2"/>
    <property type="match status" value="1"/>
</dbReference>
<keyword evidence="4" id="KW-1185">Reference proteome</keyword>
<dbReference type="Pfam" id="PF03765">
    <property type="entry name" value="CRAL_TRIO_N"/>
    <property type="match status" value="1"/>
</dbReference>
<accession>A0AA35X9A4</accession>
<dbReference type="CDD" id="cd00170">
    <property type="entry name" value="SEC14"/>
    <property type="match status" value="1"/>
</dbReference>
<dbReference type="GO" id="GO:0005737">
    <property type="term" value="C:cytoplasm"/>
    <property type="evidence" value="ECO:0007669"/>
    <property type="project" value="TreeGrafter"/>
</dbReference>
<dbReference type="AlphaFoldDB" id="A0AA35X9A4"/>
<dbReference type="Gene3D" id="3.40.525.10">
    <property type="entry name" value="CRAL-TRIO lipid binding domain"/>
    <property type="match status" value="1"/>
</dbReference>
<reference evidence="3" key="1">
    <citation type="submission" date="2023-03" db="EMBL/GenBank/DDBJ databases">
        <authorList>
            <person name="Steffen K."/>
            <person name="Cardenas P."/>
        </authorList>
    </citation>
    <scope>NUCLEOTIDE SEQUENCE</scope>
</reference>
<dbReference type="Pfam" id="PF13897">
    <property type="entry name" value="GOLD_2"/>
    <property type="match status" value="1"/>
</dbReference>
<dbReference type="Gene3D" id="2.60.120.680">
    <property type="entry name" value="GOLD domain"/>
    <property type="match status" value="1"/>
</dbReference>
<dbReference type="InterPro" id="IPR051064">
    <property type="entry name" value="SEC14/CRAL-TRIO_domain"/>
</dbReference>
<evidence type="ECO:0000259" key="2">
    <source>
        <dbReference type="PROSITE" id="PS50866"/>
    </source>
</evidence>
<dbReference type="InterPro" id="IPR036273">
    <property type="entry name" value="CRAL/TRIO_N_dom_sf"/>
</dbReference>